<proteinExistence type="predicted"/>
<evidence type="ECO:0000313" key="1">
    <source>
        <dbReference type="EMBL" id="MBD1427504.1"/>
    </source>
</evidence>
<name>A0ABR7Y872_9SPHI</name>
<dbReference type="EMBL" id="JACNYK010000007">
    <property type="protein sequence ID" value="MBD1427504.1"/>
    <property type="molecule type" value="Genomic_DNA"/>
</dbReference>
<evidence type="ECO:0000313" key="2">
    <source>
        <dbReference type="Proteomes" id="UP000606494"/>
    </source>
</evidence>
<dbReference type="Proteomes" id="UP000606494">
    <property type="component" value="Unassembled WGS sequence"/>
</dbReference>
<sequence>MNANLNRNMWNYSAVNMDATWTHGQFGVRLYYPYPHPDPASSSGLPRFVDDIISL</sequence>
<comment type="caution">
    <text evidence="1">The sequence shown here is derived from an EMBL/GenBank/DDBJ whole genome shotgun (WGS) entry which is preliminary data.</text>
</comment>
<accession>A0ABR7Y872</accession>
<keyword evidence="2" id="KW-1185">Reference proteome</keyword>
<organism evidence="1 2">
    <name type="scientific">Sphingobacterium arenae</name>
    <dbReference type="NCBI Taxonomy" id="1280598"/>
    <lineage>
        <taxon>Bacteria</taxon>
        <taxon>Pseudomonadati</taxon>
        <taxon>Bacteroidota</taxon>
        <taxon>Sphingobacteriia</taxon>
        <taxon>Sphingobacteriales</taxon>
        <taxon>Sphingobacteriaceae</taxon>
        <taxon>Sphingobacterium</taxon>
    </lineage>
</organism>
<gene>
    <name evidence="1" type="ORF">H8B17_18145</name>
</gene>
<reference evidence="1 2" key="1">
    <citation type="submission" date="2020-08" db="EMBL/GenBank/DDBJ databases">
        <title>Sphingobacterium sp. DN00404 isolated from aquaculture water.</title>
        <authorList>
            <person name="Zhang M."/>
        </authorList>
    </citation>
    <scope>NUCLEOTIDE SEQUENCE [LARGE SCALE GENOMIC DNA]</scope>
    <source>
        <strain evidence="1 2">KCTC 32294</strain>
    </source>
</reference>
<protein>
    <submittedName>
        <fullName evidence="1">Uncharacterized protein</fullName>
    </submittedName>
</protein>